<name>A0A2X0QKB8_BROTH</name>
<gene>
    <name evidence="1" type="ORF">BTBSAS_40008</name>
</gene>
<sequence length="39" mass="4811">MWSDCRQCLVFFFEHDLSDFDYDMRGLNRHVVIVETTRE</sequence>
<accession>A0A2X0QKB8</accession>
<evidence type="ECO:0000313" key="2">
    <source>
        <dbReference type="Proteomes" id="UP000270190"/>
    </source>
</evidence>
<dbReference type="EMBL" id="OUNC01000034">
    <property type="protein sequence ID" value="SPP28984.1"/>
    <property type="molecule type" value="Genomic_DNA"/>
</dbReference>
<protein>
    <submittedName>
        <fullName evidence="1">Uncharacterized protein</fullName>
    </submittedName>
</protein>
<dbReference type="AlphaFoldDB" id="A0A2X0QKB8"/>
<evidence type="ECO:0000313" key="1">
    <source>
        <dbReference type="EMBL" id="SPP28984.1"/>
    </source>
</evidence>
<dbReference type="Proteomes" id="UP000270190">
    <property type="component" value="Unassembled WGS sequence"/>
</dbReference>
<proteinExistence type="predicted"/>
<reference evidence="2" key="1">
    <citation type="submission" date="2018-04" db="EMBL/GenBank/DDBJ databases">
        <authorList>
            <person name="Illikoud N."/>
        </authorList>
    </citation>
    <scope>NUCLEOTIDE SEQUENCE [LARGE SCALE GENOMIC DNA]</scope>
</reference>
<organism evidence="1 2">
    <name type="scientific">Brochothrix thermosphacta</name>
    <name type="common">Microbacterium thermosphactum</name>
    <dbReference type="NCBI Taxonomy" id="2756"/>
    <lineage>
        <taxon>Bacteria</taxon>
        <taxon>Bacillati</taxon>
        <taxon>Bacillota</taxon>
        <taxon>Bacilli</taxon>
        <taxon>Bacillales</taxon>
        <taxon>Listeriaceae</taxon>
        <taxon>Brochothrix</taxon>
    </lineage>
</organism>